<name>A0A915L9P8_ROMCU</name>
<evidence type="ECO:0000313" key="1">
    <source>
        <dbReference type="Proteomes" id="UP000887565"/>
    </source>
</evidence>
<accession>A0A915L9P8</accession>
<protein>
    <submittedName>
        <fullName evidence="2">Uncharacterized protein</fullName>
    </submittedName>
</protein>
<keyword evidence="1" id="KW-1185">Reference proteome</keyword>
<sequence length="80" mass="8309">MFKSGHRWIGRLSPDGTAVRSATAVAISACAAATFCVALRGPGGSIFVMGIEPRNGDMGVAALDDDDGKVIVVDDVKLFR</sequence>
<dbReference type="WBParaSite" id="nRc.2.0.1.t47143-RA">
    <property type="protein sequence ID" value="nRc.2.0.1.t47143-RA"/>
    <property type="gene ID" value="nRc.2.0.1.g47143"/>
</dbReference>
<evidence type="ECO:0000313" key="2">
    <source>
        <dbReference type="WBParaSite" id="nRc.2.0.1.t47143-RA"/>
    </source>
</evidence>
<proteinExistence type="predicted"/>
<dbReference type="Proteomes" id="UP000887565">
    <property type="component" value="Unplaced"/>
</dbReference>
<reference evidence="2" key="1">
    <citation type="submission" date="2022-11" db="UniProtKB">
        <authorList>
            <consortium name="WormBaseParasite"/>
        </authorList>
    </citation>
    <scope>IDENTIFICATION</scope>
</reference>
<organism evidence="1 2">
    <name type="scientific">Romanomermis culicivorax</name>
    <name type="common">Nematode worm</name>
    <dbReference type="NCBI Taxonomy" id="13658"/>
    <lineage>
        <taxon>Eukaryota</taxon>
        <taxon>Metazoa</taxon>
        <taxon>Ecdysozoa</taxon>
        <taxon>Nematoda</taxon>
        <taxon>Enoplea</taxon>
        <taxon>Dorylaimia</taxon>
        <taxon>Mermithida</taxon>
        <taxon>Mermithoidea</taxon>
        <taxon>Mermithidae</taxon>
        <taxon>Romanomermis</taxon>
    </lineage>
</organism>
<dbReference type="AlphaFoldDB" id="A0A915L9P8"/>